<reference evidence="1" key="1">
    <citation type="journal article" date="2015" name="Nature">
        <title>Complex archaea that bridge the gap between prokaryotes and eukaryotes.</title>
        <authorList>
            <person name="Spang A."/>
            <person name="Saw J.H."/>
            <person name="Jorgensen S.L."/>
            <person name="Zaremba-Niedzwiedzka K."/>
            <person name="Martijn J."/>
            <person name="Lind A.E."/>
            <person name="van Eijk R."/>
            <person name="Schleper C."/>
            <person name="Guy L."/>
            <person name="Ettema T.J."/>
        </authorList>
    </citation>
    <scope>NUCLEOTIDE SEQUENCE</scope>
</reference>
<protein>
    <submittedName>
        <fullName evidence="1">Uncharacterized protein</fullName>
    </submittedName>
</protein>
<dbReference type="AlphaFoldDB" id="A0A0F9TAM9"/>
<gene>
    <name evidence="1" type="ORF">LCGC14_0372750</name>
</gene>
<evidence type="ECO:0000313" key="1">
    <source>
        <dbReference type="EMBL" id="KKN76249.1"/>
    </source>
</evidence>
<comment type="caution">
    <text evidence="1">The sequence shown here is derived from an EMBL/GenBank/DDBJ whole genome shotgun (WGS) entry which is preliminary data.</text>
</comment>
<dbReference type="EMBL" id="LAZR01000298">
    <property type="protein sequence ID" value="KKN76249.1"/>
    <property type="molecule type" value="Genomic_DNA"/>
</dbReference>
<proteinExistence type="predicted"/>
<sequence>MVEVQKGAKITPITIRPRIDGNIVTQTQIKNDFSNQFVDDITTPINFFMESKVRGQSLVDLAWDPALSTDSLIHFLPADAFYANEIKYTLLFFWTIANEKVYTKIPITLEVKDYHNEP</sequence>
<accession>A0A0F9TAM9</accession>
<name>A0A0F9TAM9_9ZZZZ</name>
<organism evidence="1">
    <name type="scientific">marine sediment metagenome</name>
    <dbReference type="NCBI Taxonomy" id="412755"/>
    <lineage>
        <taxon>unclassified sequences</taxon>
        <taxon>metagenomes</taxon>
        <taxon>ecological metagenomes</taxon>
    </lineage>
</organism>